<accession>A0A2L2LLM2</accession>
<sequence>MWKRIQLVRIEISALSTDAVLVLLNEGVSRLIKSYEIIETIDDKE</sequence>
<protein>
    <submittedName>
        <fullName evidence="1">Uncharacterized protein</fullName>
    </submittedName>
</protein>
<organism evidence="1 2">
    <name type="scientific">Agrobacterium tumefaciens</name>
    <dbReference type="NCBI Taxonomy" id="358"/>
    <lineage>
        <taxon>Bacteria</taxon>
        <taxon>Pseudomonadati</taxon>
        <taxon>Pseudomonadota</taxon>
        <taxon>Alphaproteobacteria</taxon>
        <taxon>Hyphomicrobiales</taxon>
        <taxon>Rhizobiaceae</taxon>
        <taxon>Rhizobium/Agrobacterium group</taxon>
        <taxon>Agrobacterium</taxon>
        <taxon>Agrobacterium tumefaciens complex</taxon>
    </lineage>
</organism>
<keyword evidence="1" id="KW-0614">Plasmid</keyword>
<proteinExistence type="predicted"/>
<gene>
    <name evidence="1" type="ORF">At1D1609_51910</name>
</gene>
<evidence type="ECO:0000313" key="1">
    <source>
        <dbReference type="EMBL" id="AVH45225.1"/>
    </source>
</evidence>
<dbReference type="KEGG" id="atf:Ach5_51480"/>
<geneLocation type="plasmid" evidence="2">
    <name>pti1d1609</name>
</geneLocation>
<reference evidence="1 2" key="1">
    <citation type="submission" date="2018-02" db="EMBL/GenBank/DDBJ databases">
        <title>Complete genome sequence of Agrobacterium tumefaciens 1D1609.</title>
        <authorList>
            <person name="Cho S.-T."/>
            <person name="Haryono M."/>
            <person name="Chang H.-H."/>
            <person name="Santos M.N."/>
            <person name="Lai E.-M."/>
            <person name="Kuo C.-H."/>
        </authorList>
    </citation>
    <scope>NUCLEOTIDE SEQUENCE [LARGE SCALE GENOMIC DNA]</scope>
    <source>
        <strain evidence="1 2">1D1609</strain>
        <plasmid evidence="2">Plasmid pti1d1609</plasmid>
    </source>
</reference>
<evidence type="ECO:0000313" key="2">
    <source>
        <dbReference type="Proteomes" id="UP000237717"/>
    </source>
</evidence>
<name>A0A2L2LLM2_AGRTU</name>
<accession>A0AA86G175</accession>
<dbReference type="AlphaFoldDB" id="A0A2L2LLM2"/>
<dbReference type="Proteomes" id="UP000237717">
    <property type="component" value="Plasmid pTi1D1609"/>
</dbReference>
<dbReference type="EMBL" id="CP026926">
    <property type="protein sequence ID" value="AVH45225.1"/>
    <property type="molecule type" value="Genomic_DNA"/>
</dbReference>